<organism evidence="1 2">
    <name type="scientific">Rhizophagus irregularis (strain DAOM 197198w)</name>
    <name type="common">Glomus intraradices</name>
    <dbReference type="NCBI Taxonomy" id="1432141"/>
    <lineage>
        <taxon>Eukaryota</taxon>
        <taxon>Fungi</taxon>
        <taxon>Fungi incertae sedis</taxon>
        <taxon>Mucoromycota</taxon>
        <taxon>Glomeromycotina</taxon>
        <taxon>Glomeromycetes</taxon>
        <taxon>Glomerales</taxon>
        <taxon>Glomeraceae</taxon>
        <taxon>Rhizophagus</taxon>
    </lineage>
</organism>
<protein>
    <recommendedName>
        <fullName evidence="3">F-box domain-containing protein</fullName>
    </recommendedName>
</protein>
<name>A0A015KXQ3_RHIIW</name>
<reference evidence="1 2" key="1">
    <citation type="submission" date="2014-02" db="EMBL/GenBank/DDBJ databases">
        <title>Single nucleus genome sequencing reveals high similarity among nuclei of an endomycorrhizal fungus.</title>
        <authorList>
            <person name="Lin K."/>
            <person name="Geurts R."/>
            <person name="Zhang Z."/>
            <person name="Limpens E."/>
            <person name="Saunders D.G."/>
            <person name="Mu D."/>
            <person name="Pang E."/>
            <person name="Cao H."/>
            <person name="Cha H."/>
            <person name="Lin T."/>
            <person name="Zhou Q."/>
            <person name="Shang Y."/>
            <person name="Li Y."/>
            <person name="Ivanov S."/>
            <person name="Sharma T."/>
            <person name="Velzen R.V."/>
            <person name="Ruijter N.D."/>
            <person name="Aanen D.K."/>
            <person name="Win J."/>
            <person name="Kamoun S."/>
            <person name="Bisseling T."/>
            <person name="Huang S."/>
        </authorList>
    </citation>
    <scope>NUCLEOTIDE SEQUENCE [LARGE SCALE GENOMIC DNA]</scope>
    <source>
        <strain evidence="2">DAOM197198w</strain>
    </source>
</reference>
<evidence type="ECO:0000313" key="2">
    <source>
        <dbReference type="Proteomes" id="UP000022910"/>
    </source>
</evidence>
<dbReference type="Proteomes" id="UP000022910">
    <property type="component" value="Unassembled WGS sequence"/>
</dbReference>
<keyword evidence="2" id="KW-1185">Reference proteome</keyword>
<dbReference type="EMBL" id="JEMT01015536">
    <property type="protein sequence ID" value="EXX72344.1"/>
    <property type="molecule type" value="Genomic_DNA"/>
</dbReference>
<dbReference type="HOGENOM" id="CLU_063940_0_0_1"/>
<evidence type="ECO:0000313" key="1">
    <source>
        <dbReference type="EMBL" id="EXX72344.1"/>
    </source>
</evidence>
<sequence>MRSIKHQIFYFPEAMVRLESLCELRCDTSIDSSYFYGISRSCRYIQKLIIDNIDPKPNDGIVKLIETQKNLKYFEWKDNFENHYLTKDPYEEIFLALEKKANDLNFLKVHFQYVEGIDCTLFQNILSKFYKLKILIIDDYLYFTEEQLKQLKIQTYNELEILNIEYNKLNVISSIIENSGKHLKKIFFNPYDTIDCEFNDNFNGSSLNFIRKIYENCPLIEYLSIAFSPSKKHFDEFEKLLKICQNLKSILLVILDSNGGETNEKILENGEELLKVLTRSASINLKEIRFYDDFKFSLKSLENFFENWKNRPSLSILTNDLTYMEEDYVELINRYKNNGVIKDFDSNSDEICYHFYSTII</sequence>
<dbReference type="SUPFAM" id="SSF52047">
    <property type="entry name" value="RNI-like"/>
    <property type="match status" value="1"/>
</dbReference>
<comment type="caution">
    <text evidence="1">The sequence shown here is derived from an EMBL/GenBank/DDBJ whole genome shotgun (WGS) entry which is preliminary data.</text>
</comment>
<proteinExistence type="predicted"/>
<gene>
    <name evidence="1" type="ORF">RirG_070170</name>
</gene>
<dbReference type="AlphaFoldDB" id="A0A015KXQ3"/>
<dbReference type="OrthoDB" id="10297520at2759"/>
<dbReference type="Gene3D" id="3.80.10.10">
    <property type="entry name" value="Ribonuclease Inhibitor"/>
    <property type="match status" value="1"/>
</dbReference>
<accession>A0A015KXQ3</accession>
<dbReference type="InterPro" id="IPR032675">
    <property type="entry name" value="LRR_dom_sf"/>
</dbReference>
<evidence type="ECO:0008006" key="3">
    <source>
        <dbReference type="Google" id="ProtNLM"/>
    </source>
</evidence>